<accession>A0A0V1FII2</accession>
<reference evidence="1 2" key="1">
    <citation type="submission" date="2015-01" db="EMBL/GenBank/DDBJ databases">
        <title>Evolution of Trichinella species and genotypes.</title>
        <authorList>
            <person name="Korhonen P.K."/>
            <person name="Edoardo P."/>
            <person name="Giuseppe L.R."/>
            <person name="Gasser R.B."/>
        </authorList>
    </citation>
    <scope>NUCLEOTIDE SEQUENCE [LARGE SCALE GENOMIC DNA]</scope>
    <source>
        <strain evidence="1">ISS470</strain>
    </source>
</reference>
<evidence type="ECO:0000313" key="2">
    <source>
        <dbReference type="Proteomes" id="UP000054995"/>
    </source>
</evidence>
<name>A0A0V1FII2_TRIPS</name>
<organism evidence="1 2">
    <name type="scientific">Trichinella pseudospiralis</name>
    <name type="common">Parasitic roundworm</name>
    <dbReference type="NCBI Taxonomy" id="6337"/>
    <lineage>
        <taxon>Eukaryota</taxon>
        <taxon>Metazoa</taxon>
        <taxon>Ecdysozoa</taxon>
        <taxon>Nematoda</taxon>
        <taxon>Enoplea</taxon>
        <taxon>Dorylaimia</taxon>
        <taxon>Trichinellida</taxon>
        <taxon>Trichinellidae</taxon>
        <taxon>Trichinella</taxon>
    </lineage>
</organism>
<dbReference type="EMBL" id="JYDT01000087">
    <property type="protein sequence ID" value="KRY85601.1"/>
    <property type="molecule type" value="Genomic_DNA"/>
</dbReference>
<dbReference type="Proteomes" id="UP000054995">
    <property type="component" value="Unassembled WGS sequence"/>
</dbReference>
<comment type="caution">
    <text evidence="1">The sequence shown here is derived from an EMBL/GenBank/DDBJ whole genome shotgun (WGS) entry which is preliminary data.</text>
</comment>
<dbReference type="AlphaFoldDB" id="A0A0V1FII2"/>
<gene>
    <name evidence="1" type="ORF">T4D_16344</name>
</gene>
<proteinExistence type="predicted"/>
<sequence>MYPFADFLSCSFAKIRAQLTREKEHFIEQLCCVCLASLDAEISMPIRSSLVDCITVKSCSVLYMRPCLCVSSVAFQLKIVVPFCPQRTANFDFIHSALANAENECVFQWLDKLEEE</sequence>
<keyword evidence="2" id="KW-1185">Reference proteome</keyword>
<evidence type="ECO:0000313" key="1">
    <source>
        <dbReference type="EMBL" id="KRY85601.1"/>
    </source>
</evidence>
<protein>
    <submittedName>
        <fullName evidence="1">Uncharacterized protein</fullName>
    </submittedName>
</protein>